<keyword evidence="3" id="KW-0808">Transferase</keyword>
<name>A0A318HRM4_9MYCO</name>
<evidence type="ECO:0000259" key="2">
    <source>
        <dbReference type="Pfam" id="PF08241"/>
    </source>
</evidence>
<dbReference type="Pfam" id="PF08241">
    <property type="entry name" value="Methyltransf_11"/>
    <property type="match status" value="1"/>
</dbReference>
<evidence type="ECO:0000313" key="3">
    <source>
        <dbReference type="EMBL" id="PXX12002.1"/>
    </source>
</evidence>
<comment type="caution">
    <text evidence="3">The sequence shown here is derived from an EMBL/GenBank/DDBJ whole genome shotgun (WGS) entry which is preliminary data.</text>
</comment>
<protein>
    <submittedName>
        <fullName evidence="3">Methyltransferase family protein</fullName>
    </submittedName>
</protein>
<reference evidence="3 4" key="2">
    <citation type="submission" date="2018-06" db="EMBL/GenBank/DDBJ databases">
        <title>Sequencing of bacterial isolates from soil warming experiment in Harvard Forest, Massachusetts, USA.</title>
        <authorList>
            <person name="Deangelis K.PhD."/>
        </authorList>
    </citation>
    <scope>NUCLEOTIDE SEQUENCE [LARGE SCALE GENOMIC DNA]</scope>
    <source>
        <strain evidence="3 4">GAS496</strain>
    </source>
</reference>
<sequence>MAYFRSALRIHVPGQATSSTVLPGHVMPDPVSSGTQARYDQTGQTYSRTRRPDPRIAAVVSDALLGMATVANIGAGTGSYEPTNTVIAVEPSRVMIDQRRPGSAPAVMAVAEHLPIRSNAVDAALAVLTAHHWNYLDHGVSEMQRIARRRVVIFTWDHNVFRQFWLVREYLPAAAQTDADLAIPITRLTSLLGEPTIVPVPVPHDCVDGFGGAYWRRPHAYLDPTVQAGMSLFTLTPKPAVREGLSRLRADLTSGEWDRQHQDLLDSEQLDLGYRLVIAELP</sequence>
<feature type="region of interest" description="Disordered" evidence="1">
    <location>
        <begin position="30"/>
        <end position="50"/>
    </location>
</feature>
<dbReference type="AlphaFoldDB" id="A0A318HRM4"/>
<evidence type="ECO:0000313" key="4">
    <source>
        <dbReference type="Proteomes" id="UP000247781"/>
    </source>
</evidence>
<dbReference type="InterPro" id="IPR029063">
    <property type="entry name" value="SAM-dependent_MTases_sf"/>
</dbReference>
<proteinExistence type="predicted"/>
<feature type="domain" description="Methyltransferase type 11" evidence="2">
    <location>
        <begin position="73"/>
        <end position="150"/>
    </location>
</feature>
<dbReference type="SUPFAM" id="SSF53335">
    <property type="entry name" value="S-adenosyl-L-methionine-dependent methyltransferases"/>
    <property type="match status" value="1"/>
</dbReference>
<feature type="compositionally biased region" description="Polar residues" evidence="1">
    <location>
        <begin position="32"/>
        <end position="47"/>
    </location>
</feature>
<dbReference type="EMBL" id="QJJU01000002">
    <property type="protein sequence ID" value="PXX12002.1"/>
    <property type="molecule type" value="Genomic_DNA"/>
</dbReference>
<keyword evidence="4" id="KW-1185">Reference proteome</keyword>
<dbReference type="GO" id="GO:0032259">
    <property type="term" value="P:methylation"/>
    <property type="evidence" value="ECO:0007669"/>
    <property type="project" value="UniProtKB-KW"/>
</dbReference>
<dbReference type="Gene3D" id="3.40.50.150">
    <property type="entry name" value="Vaccinia Virus protein VP39"/>
    <property type="match status" value="1"/>
</dbReference>
<keyword evidence="3" id="KW-0489">Methyltransferase</keyword>
<dbReference type="Proteomes" id="UP000247781">
    <property type="component" value="Unassembled WGS sequence"/>
</dbReference>
<organism evidence="3 4">
    <name type="scientific">Mycolicibacterium moriokaense</name>
    <dbReference type="NCBI Taxonomy" id="39691"/>
    <lineage>
        <taxon>Bacteria</taxon>
        <taxon>Bacillati</taxon>
        <taxon>Actinomycetota</taxon>
        <taxon>Actinomycetes</taxon>
        <taxon>Mycobacteriales</taxon>
        <taxon>Mycobacteriaceae</taxon>
        <taxon>Mycolicibacterium</taxon>
    </lineage>
</organism>
<reference evidence="4" key="1">
    <citation type="submission" date="2018-05" db="EMBL/GenBank/DDBJ databases">
        <authorList>
            <person name="Deangelis K."/>
            <person name="Huntemann M."/>
            <person name="Clum A."/>
            <person name="Pillay M."/>
            <person name="Palaniappan K."/>
            <person name="Varghese N."/>
            <person name="Mikhailova N."/>
            <person name="Stamatis D."/>
            <person name="Reddy T."/>
            <person name="Daum C."/>
            <person name="Shapiro N."/>
            <person name="Ivanova N."/>
            <person name="Kyrpides N."/>
            <person name="Woyke T."/>
        </authorList>
    </citation>
    <scope>NUCLEOTIDE SEQUENCE [LARGE SCALE GENOMIC DNA]</scope>
    <source>
        <strain evidence="4">GAS496</strain>
    </source>
</reference>
<accession>A0A318HRM4</accession>
<gene>
    <name evidence="3" type="ORF">C8E89_102126</name>
</gene>
<dbReference type="GO" id="GO:0008757">
    <property type="term" value="F:S-adenosylmethionine-dependent methyltransferase activity"/>
    <property type="evidence" value="ECO:0007669"/>
    <property type="project" value="InterPro"/>
</dbReference>
<evidence type="ECO:0000256" key="1">
    <source>
        <dbReference type="SAM" id="MobiDB-lite"/>
    </source>
</evidence>
<dbReference type="InterPro" id="IPR013216">
    <property type="entry name" value="Methyltransf_11"/>
</dbReference>